<feature type="compositionally biased region" description="Low complexity" evidence="9">
    <location>
        <begin position="36"/>
        <end position="45"/>
    </location>
</feature>
<feature type="compositionally biased region" description="Low complexity" evidence="9">
    <location>
        <begin position="125"/>
        <end position="152"/>
    </location>
</feature>
<dbReference type="GO" id="GO:0005643">
    <property type="term" value="C:nuclear pore"/>
    <property type="evidence" value="ECO:0007669"/>
    <property type="project" value="UniProtKB-SubCell"/>
</dbReference>
<keyword evidence="8" id="KW-0175">Coiled coil</keyword>
<keyword evidence="11" id="KW-1185">Reference proteome</keyword>
<keyword evidence="3" id="KW-0509">mRNA transport</keyword>
<gene>
    <name evidence="10" type="ORF">JAAARDRAFT_687935</name>
</gene>
<dbReference type="OrthoDB" id="2538017at2759"/>
<dbReference type="Gene3D" id="6.10.140.1350">
    <property type="match status" value="1"/>
</dbReference>
<dbReference type="HOGENOM" id="CLU_045719_0_0_1"/>
<evidence type="ECO:0000256" key="6">
    <source>
        <dbReference type="ARBA" id="ARBA00023132"/>
    </source>
</evidence>
<evidence type="ECO:0000256" key="2">
    <source>
        <dbReference type="ARBA" id="ARBA00022448"/>
    </source>
</evidence>
<dbReference type="GO" id="GO:0051028">
    <property type="term" value="P:mRNA transport"/>
    <property type="evidence" value="ECO:0007669"/>
    <property type="project" value="UniProtKB-KW"/>
</dbReference>
<dbReference type="Pfam" id="PF15967">
    <property type="entry name" value="Nucleoporin_FG2"/>
    <property type="match status" value="1"/>
</dbReference>
<proteinExistence type="predicted"/>
<evidence type="ECO:0000256" key="3">
    <source>
        <dbReference type="ARBA" id="ARBA00022816"/>
    </source>
</evidence>
<dbReference type="EMBL" id="KL197720">
    <property type="protein sequence ID" value="KDQ56977.1"/>
    <property type="molecule type" value="Genomic_DNA"/>
</dbReference>
<dbReference type="GO" id="GO:0008139">
    <property type="term" value="F:nuclear localization sequence binding"/>
    <property type="evidence" value="ECO:0007669"/>
    <property type="project" value="InterPro"/>
</dbReference>
<comment type="subcellular location">
    <subcellularLocation>
        <location evidence="1">Nucleus</location>
        <location evidence="1">Nuclear pore complex</location>
    </subcellularLocation>
</comment>
<feature type="compositionally biased region" description="Low complexity" evidence="9">
    <location>
        <begin position="236"/>
        <end position="257"/>
    </location>
</feature>
<evidence type="ECO:0000313" key="11">
    <source>
        <dbReference type="Proteomes" id="UP000027265"/>
    </source>
</evidence>
<keyword evidence="6" id="KW-0906">Nuclear pore complex</keyword>
<evidence type="ECO:0000256" key="5">
    <source>
        <dbReference type="ARBA" id="ARBA00023010"/>
    </source>
</evidence>
<sequence>MAFASNSAAFGIKSSAPANTTLFGGPKAAGSLFGTAPQQQQPAGGLFSQGTQQQPAGGGLFGQNTQQQQQQPASTGLFNQPAQQPASTGLFSLGNQQQQQPGSTGLFGQPQQQQQQPAGTGLFGAPQQQQQQPASNFFNQSTFQQPQQQPQQSLFGPSIFGQPQNQTQPQQQQPNAPAGLFSSQQPQQQQQQPQQQQQQSTLGGWGGLGTSTNTPALQSQPTLPALGGSTAGSGLGSSLFGPPKLQMSQVSPQQSQSAPFTKSTKYNDLPDVMKNAFENIESHIQGRIQISNNLKQRDLGEEATKGQEQIRAIHKDLVNAISTLRTDVLHTRDLKTKVDQSVQDTIVATRIVDGFRNPQANGVHLKSHAGFPSEFFTRITEEMRERLQWYKATLEQIERKLAAISAQAQYTPQSISATLEAQNATFMSLANKTAALHAELQKIKVVYTQLWRAKTGSVRDPFEGRGAAVSTDELRLGMQGMDMK</sequence>
<dbReference type="InterPro" id="IPR024882">
    <property type="entry name" value="NUP58/p45/49"/>
</dbReference>
<evidence type="ECO:0000256" key="9">
    <source>
        <dbReference type="SAM" id="MobiDB-lite"/>
    </source>
</evidence>
<keyword evidence="5" id="KW-0811">Translocation</keyword>
<feature type="coiled-coil region" evidence="8">
    <location>
        <begin position="380"/>
        <end position="407"/>
    </location>
</feature>
<feature type="region of interest" description="Disordered" evidence="9">
    <location>
        <begin position="1"/>
        <end position="266"/>
    </location>
</feature>
<dbReference type="AlphaFoldDB" id="A0A067Q0H2"/>
<accession>A0A067Q0H2</accession>
<dbReference type="PANTHER" id="PTHR13437">
    <property type="entry name" value="NUCLEOPORIN P58/P45 NUCLEOPORIN-LIKE PROTEIN 1"/>
    <property type="match status" value="1"/>
</dbReference>
<keyword evidence="4" id="KW-0653">Protein transport</keyword>
<feature type="compositionally biased region" description="Low complexity" evidence="9">
    <location>
        <begin position="162"/>
        <end position="202"/>
    </location>
</feature>
<evidence type="ECO:0008006" key="12">
    <source>
        <dbReference type="Google" id="ProtNLM"/>
    </source>
</evidence>
<dbReference type="Pfam" id="PF13634">
    <property type="entry name" value="Nucleoporin_FG"/>
    <property type="match status" value="2"/>
</dbReference>
<reference evidence="11" key="1">
    <citation type="journal article" date="2014" name="Proc. Natl. Acad. Sci. U.S.A.">
        <title>Extensive sampling of basidiomycete genomes demonstrates inadequacy of the white-rot/brown-rot paradigm for wood decay fungi.</title>
        <authorList>
            <person name="Riley R."/>
            <person name="Salamov A.A."/>
            <person name="Brown D.W."/>
            <person name="Nagy L.G."/>
            <person name="Floudas D."/>
            <person name="Held B.W."/>
            <person name="Levasseur A."/>
            <person name="Lombard V."/>
            <person name="Morin E."/>
            <person name="Otillar R."/>
            <person name="Lindquist E.A."/>
            <person name="Sun H."/>
            <person name="LaButti K.M."/>
            <person name="Schmutz J."/>
            <person name="Jabbour D."/>
            <person name="Luo H."/>
            <person name="Baker S.E."/>
            <person name="Pisabarro A.G."/>
            <person name="Walton J.D."/>
            <person name="Blanchette R.A."/>
            <person name="Henrissat B."/>
            <person name="Martin F."/>
            <person name="Cullen D."/>
            <person name="Hibbett D.S."/>
            <person name="Grigoriev I.V."/>
        </authorList>
    </citation>
    <scope>NUCLEOTIDE SEQUENCE [LARGE SCALE GENOMIC DNA]</scope>
    <source>
        <strain evidence="11">MUCL 33604</strain>
    </source>
</reference>
<evidence type="ECO:0000256" key="7">
    <source>
        <dbReference type="ARBA" id="ARBA00023242"/>
    </source>
</evidence>
<keyword evidence="7" id="KW-0539">Nucleus</keyword>
<dbReference type="GO" id="GO:0017056">
    <property type="term" value="F:structural constituent of nuclear pore"/>
    <property type="evidence" value="ECO:0007669"/>
    <property type="project" value="InterPro"/>
</dbReference>
<protein>
    <recommendedName>
        <fullName evidence="12">Nucleoporin Nup54 alpha-helical domain-containing protein</fullName>
    </recommendedName>
</protein>
<evidence type="ECO:0000313" key="10">
    <source>
        <dbReference type="EMBL" id="KDQ56977.1"/>
    </source>
</evidence>
<evidence type="ECO:0000256" key="4">
    <source>
        <dbReference type="ARBA" id="ARBA00022927"/>
    </source>
</evidence>
<organism evidence="10 11">
    <name type="scientific">Jaapia argillacea MUCL 33604</name>
    <dbReference type="NCBI Taxonomy" id="933084"/>
    <lineage>
        <taxon>Eukaryota</taxon>
        <taxon>Fungi</taxon>
        <taxon>Dikarya</taxon>
        <taxon>Basidiomycota</taxon>
        <taxon>Agaricomycotina</taxon>
        <taxon>Agaricomycetes</taxon>
        <taxon>Agaricomycetidae</taxon>
        <taxon>Jaapiales</taxon>
        <taxon>Jaapiaceae</taxon>
        <taxon>Jaapia</taxon>
    </lineage>
</organism>
<dbReference type="PANTHER" id="PTHR13437:SF2">
    <property type="entry name" value="NUCLEOPORIN P58_P45"/>
    <property type="match status" value="1"/>
</dbReference>
<feature type="compositionally biased region" description="Polar residues" evidence="9">
    <location>
        <begin position="72"/>
        <end position="103"/>
    </location>
</feature>
<dbReference type="Proteomes" id="UP000027265">
    <property type="component" value="Unassembled WGS sequence"/>
</dbReference>
<dbReference type="GO" id="GO:0015031">
    <property type="term" value="P:protein transport"/>
    <property type="evidence" value="ECO:0007669"/>
    <property type="project" value="UniProtKB-KW"/>
</dbReference>
<dbReference type="InParanoid" id="A0A067Q0H2"/>
<name>A0A067Q0H2_9AGAM</name>
<evidence type="ECO:0000256" key="8">
    <source>
        <dbReference type="SAM" id="Coils"/>
    </source>
</evidence>
<dbReference type="InterPro" id="IPR025574">
    <property type="entry name" value="Nucleoporin_FG_rpt"/>
</dbReference>
<keyword evidence="2" id="KW-0813">Transport</keyword>
<dbReference type="STRING" id="933084.A0A067Q0H2"/>
<evidence type="ECO:0000256" key="1">
    <source>
        <dbReference type="ARBA" id="ARBA00004567"/>
    </source>
</evidence>